<dbReference type="EMBL" id="JAVIZX010000001">
    <property type="protein sequence ID" value="MDR6215545.1"/>
    <property type="molecule type" value="Genomic_DNA"/>
</dbReference>
<evidence type="ECO:0000313" key="10">
    <source>
        <dbReference type="EMBL" id="MDR6215545.1"/>
    </source>
</evidence>
<evidence type="ECO:0000256" key="8">
    <source>
        <dbReference type="RuleBase" id="RU363032"/>
    </source>
</evidence>
<evidence type="ECO:0000256" key="7">
    <source>
        <dbReference type="ARBA" id="ARBA00023136"/>
    </source>
</evidence>
<keyword evidence="11" id="KW-1185">Reference proteome</keyword>
<feature type="domain" description="ABC transmembrane type-1" evidence="9">
    <location>
        <begin position="18"/>
        <end position="206"/>
    </location>
</feature>
<dbReference type="NCBIfam" id="TIGR01726">
    <property type="entry name" value="HEQRo_perm_3TM"/>
    <property type="match status" value="1"/>
</dbReference>
<keyword evidence="3 8" id="KW-0813">Transport</keyword>
<evidence type="ECO:0000256" key="5">
    <source>
        <dbReference type="ARBA" id="ARBA00022692"/>
    </source>
</evidence>
<proteinExistence type="inferred from homology"/>
<dbReference type="RefSeq" id="WP_309830262.1">
    <property type="nucleotide sequence ID" value="NZ_JAVIZX010000001.1"/>
</dbReference>
<feature type="transmembrane region" description="Helical" evidence="8">
    <location>
        <begin position="54"/>
        <end position="80"/>
    </location>
</feature>
<dbReference type="PROSITE" id="PS50928">
    <property type="entry name" value="ABC_TM1"/>
    <property type="match status" value="1"/>
</dbReference>
<accession>A0ABU1IE94</accession>
<dbReference type="PANTHER" id="PTHR30614:SF34">
    <property type="entry name" value="BLR6398 PROTEIN"/>
    <property type="match status" value="1"/>
</dbReference>
<gene>
    <name evidence="10" type="ORF">QE399_003234</name>
</gene>
<dbReference type="Pfam" id="PF00528">
    <property type="entry name" value="BPD_transp_1"/>
    <property type="match status" value="1"/>
</dbReference>
<evidence type="ECO:0000313" key="11">
    <source>
        <dbReference type="Proteomes" id="UP001267710"/>
    </source>
</evidence>
<comment type="caution">
    <text evidence="10">The sequence shown here is derived from an EMBL/GenBank/DDBJ whole genome shotgun (WGS) entry which is preliminary data.</text>
</comment>
<feature type="transmembrane region" description="Helical" evidence="8">
    <location>
        <begin position="185"/>
        <end position="205"/>
    </location>
</feature>
<evidence type="ECO:0000256" key="1">
    <source>
        <dbReference type="ARBA" id="ARBA00004429"/>
    </source>
</evidence>
<dbReference type="PANTHER" id="PTHR30614">
    <property type="entry name" value="MEMBRANE COMPONENT OF AMINO ACID ABC TRANSPORTER"/>
    <property type="match status" value="1"/>
</dbReference>
<dbReference type="InterPro" id="IPR000515">
    <property type="entry name" value="MetI-like"/>
</dbReference>
<comment type="subcellular location">
    <subcellularLocation>
        <location evidence="1">Cell inner membrane</location>
        <topology evidence="1">Multi-pass membrane protein</topology>
    </subcellularLocation>
    <subcellularLocation>
        <location evidence="8">Cell membrane</location>
        <topology evidence="8">Multi-pass membrane protein</topology>
    </subcellularLocation>
</comment>
<keyword evidence="7 8" id="KW-0472">Membrane</keyword>
<feature type="transmembrane region" description="Helical" evidence="8">
    <location>
        <begin position="86"/>
        <end position="106"/>
    </location>
</feature>
<name>A0ABU1IE94_9BURK</name>
<dbReference type="InterPro" id="IPR035906">
    <property type="entry name" value="MetI-like_sf"/>
</dbReference>
<dbReference type="SUPFAM" id="SSF161098">
    <property type="entry name" value="MetI-like"/>
    <property type="match status" value="1"/>
</dbReference>
<reference evidence="10 11" key="1">
    <citation type="submission" date="2023-08" db="EMBL/GenBank/DDBJ databases">
        <title>Functional and genomic diversity of the sorghum phyllosphere microbiome.</title>
        <authorList>
            <person name="Shade A."/>
        </authorList>
    </citation>
    <scope>NUCLEOTIDE SEQUENCE [LARGE SCALE GENOMIC DNA]</scope>
    <source>
        <strain evidence="10 11">SORGH_AS_0335</strain>
    </source>
</reference>
<dbReference type="CDD" id="cd06261">
    <property type="entry name" value="TM_PBP2"/>
    <property type="match status" value="1"/>
</dbReference>
<evidence type="ECO:0000256" key="3">
    <source>
        <dbReference type="ARBA" id="ARBA00022448"/>
    </source>
</evidence>
<dbReference type="Proteomes" id="UP001267710">
    <property type="component" value="Unassembled WGS sequence"/>
</dbReference>
<protein>
    <submittedName>
        <fullName evidence="10">Polar amino acid transport system permease protein</fullName>
    </submittedName>
</protein>
<dbReference type="Gene3D" id="1.10.3720.10">
    <property type="entry name" value="MetI-like"/>
    <property type="match status" value="1"/>
</dbReference>
<keyword evidence="5 8" id="KW-0812">Transmembrane</keyword>
<keyword evidence="6 8" id="KW-1133">Transmembrane helix</keyword>
<organism evidence="10 11">
    <name type="scientific">Paracidovorax wautersii</name>
    <dbReference type="NCBI Taxonomy" id="1177982"/>
    <lineage>
        <taxon>Bacteria</taxon>
        <taxon>Pseudomonadati</taxon>
        <taxon>Pseudomonadota</taxon>
        <taxon>Betaproteobacteria</taxon>
        <taxon>Burkholderiales</taxon>
        <taxon>Comamonadaceae</taxon>
        <taxon>Paracidovorax</taxon>
    </lineage>
</organism>
<evidence type="ECO:0000256" key="6">
    <source>
        <dbReference type="ARBA" id="ARBA00022989"/>
    </source>
</evidence>
<sequence length="239" mass="25700">MIDGGLNAHHLQYLLFGALWTVGLSLISFVGGGLAGGVIALCRISPIKAVRWATIAWIQLIQGTPLLVVLFLCYFGLSILGFELPAIVAASIAMVVYVSAYLGEIWRGCIQSVPRTQWEAAACLALSRTQRMRLVVLPQAVRIATPPTVGFMVQIVKNTSLASIVGFIELVRAGQLINNSIFQPFLVYLLIAVIYFALCFPLSVWSRRLEQRLQFGHRAAAAPAAASPAAPATPPANAT</sequence>
<comment type="similarity">
    <text evidence="2">Belongs to the binding-protein-dependent transport system permease family. HisMQ subfamily.</text>
</comment>
<feature type="transmembrane region" description="Helical" evidence="8">
    <location>
        <begin position="13"/>
        <end position="42"/>
    </location>
</feature>
<evidence type="ECO:0000256" key="4">
    <source>
        <dbReference type="ARBA" id="ARBA00022475"/>
    </source>
</evidence>
<evidence type="ECO:0000256" key="2">
    <source>
        <dbReference type="ARBA" id="ARBA00010072"/>
    </source>
</evidence>
<dbReference type="InterPro" id="IPR010065">
    <property type="entry name" value="AA_ABC_transptr_permease_3TM"/>
</dbReference>
<dbReference type="InterPro" id="IPR043429">
    <property type="entry name" value="ArtM/GltK/GlnP/TcyL/YhdX-like"/>
</dbReference>
<evidence type="ECO:0000259" key="9">
    <source>
        <dbReference type="PROSITE" id="PS50928"/>
    </source>
</evidence>
<keyword evidence="4" id="KW-1003">Cell membrane</keyword>